<dbReference type="InterPro" id="IPR002058">
    <property type="entry name" value="PAP_assoc"/>
</dbReference>
<name>A0A8J5YGX3_9ROSI</name>
<accession>A0A8J5YGX3</accession>
<feature type="compositionally biased region" description="Low complexity" evidence="11">
    <location>
        <begin position="24"/>
        <end position="41"/>
    </location>
</feature>
<sequence>MTGSGGDAPPPLTANGGEFLLSLLQKPQSHHPPQQSPLRPRVAPMTVPQPQAQSLAIDPAVQAVGPTLPFSPSWSPNGRDLPSPWAHNLSPPFDPNLIGFRQNPWFSLGNQIALNQEALVDDLRRIGLSRIDSNNNHVIPNLTQLKHREQKLVFGSFPSDIQTLPKPDGVLQNSNLKFSNQQSNSRLNSNPNSSPYFLQRRNSDERGKQQQQGGNCRSTPSAETPRPPPGFSGKPRRGGGGSQDFGKNARHVEHSVNKLKAELGHLIYDNETRLRGQLDHPVPPAGSNPQSVSVTEIEGPLLELHMDGGANGFSRRDKPRREDGGEVDEIEEKFVEPLLVEDESDDKNDKKRHHREKEYRKDNRGQRLLSQRERILKGRTDCRGDILRLNSPLLAIYESLIPPVEEKAKQKQLLALLEKLVCKEWPEARLYLYGSCENSFGVSKSDIDICLAFNEDIHDKSEILLKLADILQSDNLQNVQALTRARVPIVKLMDPVTGISCDICVNNVLAVVNTRLLRDYAKIDVRLRQLAFIVKHWAKSRGVNATYQGTLSSYAYVLMCIHFLQQRRPAILPCLQGMETTFSVTVDDVECAYFDKVENLCNFGSSNRETIAQLVWAFFNYWAYIHDYANSVISVRTGRLISKGEKDWTRRIGNDRHLICIEDPFVVSHDLGRVVDKFSIKVLREEFERAADVMQYDPNPWITLFEPYPMPPPGERSNFLPTSGTKSRHQPSALDALILGSESDMPSRFIWPHHERPCLEAPQLVPITTIVDKACKKHGVFMVVNHGVDSGLVDSSSVHGLQKAQRKIGENSGYSSGFVGRFSSKLPWKETLSFRYCPDSPNIEEQYFVSVMGQDFRHFGKVYQEYCEAMNKLSMEVMELLGLSLVLGRPYLRDFFQGNDSILRLNHYPPCPKPDLALGTGPHADPTALTILDQDQVDGLQVFADHQWHSLTPIPGAFVMNKTVTPATALVNVENPRIYPDFKWATFLDFTQKHYKVNMKTLEAFSNWLQK</sequence>
<comment type="cofactor">
    <cofactor evidence="2">
        <name>Mg(2+)</name>
        <dbReference type="ChEBI" id="CHEBI:18420"/>
    </cofactor>
</comment>
<dbReference type="InterPro" id="IPR044861">
    <property type="entry name" value="IPNS-like_FE2OG_OXY"/>
</dbReference>
<comment type="subcellular location">
    <subcellularLocation>
        <location evidence="3">Cytoplasm</location>
    </subcellularLocation>
</comment>
<dbReference type="Proteomes" id="UP000701853">
    <property type="component" value="Chromosome 11"/>
</dbReference>
<evidence type="ECO:0000256" key="1">
    <source>
        <dbReference type="ARBA" id="ARBA00001936"/>
    </source>
</evidence>
<evidence type="ECO:0000256" key="7">
    <source>
        <dbReference type="ARBA" id="ARBA00022679"/>
    </source>
</evidence>
<evidence type="ECO:0000256" key="8">
    <source>
        <dbReference type="ARBA" id="ARBA00022723"/>
    </source>
</evidence>
<dbReference type="SUPFAM" id="SSF81301">
    <property type="entry name" value="Nucleotidyltransferase"/>
    <property type="match status" value="1"/>
</dbReference>
<organism evidence="13 14">
    <name type="scientific">Gossypium anomalum</name>
    <dbReference type="NCBI Taxonomy" id="47600"/>
    <lineage>
        <taxon>Eukaryota</taxon>
        <taxon>Viridiplantae</taxon>
        <taxon>Streptophyta</taxon>
        <taxon>Embryophyta</taxon>
        <taxon>Tracheophyta</taxon>
        <taxon>Spermatophyta</taxon>
        <taxon>Magnoliopsida</taxon>
        <taxon>eudicotyledons</taxon>
        <taxon>Gunneridae</taxon>
        <taxon>Pentapetalae</taxon>
        <taxon>rosids</taxon>
        <taxon>malvids</taxon>
        <taxon>Malvales</taxon>
        <taxon>Malvaceae</taxon>
        <taxon>Malvoideae</taxon>
        <taxon>Gossypium</taxon>
    </lineage>
</organism>
<dbReference type="GO" id="GO:0061157">
    <property type="term" value="P:mRNA destabilization"/>
    <property type="evidence" value="ECO:0007669"/>
    <property type="project" value="UniProtKB-ARBA"/>
</dbReference>
<dbReference type="GO" id="GO:0000956">
    <property type="term" value="P:nuclear-transcribed mRNA catabolic process"/>
    <property type="evidence" value="ECO:0007669"/>
    <property type="project" value="UniProtKB-ARBA"/>
</dbReference>
<evidence type="ECO:0000256" key="3">
    <source>
        <dbReference type="ARBA" id="ARBA00004496"/>
    </source>
</evidence>
<reference evidence="13 14" key="1">
    <citation type="journal article" date="2021" name="bioRxiv">
        <title>The Gossypium anomalum genome as a resource for cotton improvement and evolutionary analysis of hybrid incompatibility.</title>
        <authorList>
            <person name="Grover C.E."/>
            <person name="Yuan D."/>
            <person name="Arick M.A."/>
            <person name="Miller E.R."/>
            <person name="Hu G."/>
            <person name="Peterson D.G."/>
            <person name="Wendel J.F."/>
            <person name="Udall J.A."/>
        </authorList>
    </citation>
    <scope>NUCLEOTIDE SEQUENCE [LARGE SCALE GENOMIC DNA]</scope>
    <source>
        <strain evidence="13">JFW-Udall</strain>
        <tissue evidence="13">Leaf</tissue>
    </source>
</reference>
<dbReference type="FunFam" id="1.10.1410.10:FF:000018">
    <property type="entry name" value="Terminal uridylyltransferase cid1"/>
    <property type="match status" value="1"/>
</dbReference>
<evidence type="ECO:0000256" key="10">
    <source>
        <dbReference type="ARBA" id="ARBA00049105"/>
    </source>
</evidence>
<dbReference type="Pfam" id="PF03828">
    <property type="entry name" value="PAP_assoc"/>
    <property type="match status" value="1"/>
</dbReference>
<dbReference type="GO" id="GO:0010628">
    <property type="term" value="P:positive regulation of gene expression"/>
    <property type="evidence" value="ECO:0007669"/>
    <property type="project" value="UniProtKB-ARBA"/>
</dbReference>
<keyword evidence="14" id="KW-1185">Reference proteome</keyword>
<evidence type="ECO:0000256" key="2">
    <source>
        <dbReference type="ARBA" id="ARBA00001946"/>
    </source>
</evidence>
<dbReference type="Gene3D" id="3.30.460.10">
    <property type="entry name" value="Beta Polymerase, domain 2"/>
    <property type="match status" value="1"/>
</dbReference>
<evidence type="ECO:0000256" key="9">
    <source>
        <dbReference type="ARBA" id="ARBA00022842"/>
    </source>
</evidence>
<dbReference type="Gene3D" id="2.60.120.330">
    <property type="entry name" value="B-lactam Antibiotic, Isopenicillin N Synthase, Chain"/>
    <property type="match status" value="1"/>
</dbReference>
<dbReference type="AlphaFoldDB" id="A0A8J5YGX3"/>
<evidence type="ECO:0000256" key="4">
    <source>
        <dbReference type="ARBA" id="ARBA00008593"/>
    </source>
</evidence>
<comment type="caution">
    <text evidence="13">The sequence shown here is derived from an EMBL/GenBank/DDBJ whole genome shotgun (WGS) entry which is preliminary data.</text>
</comment>
<dbReference type="SUPFAM" id="SSF51197">
    <property type="entry name" value="Clavaminate synthase-like"/>
    <property type="match status" value="1"/>
</dbReference>
<dbReference type="InterPro" id="IPR054708">
    <property type="entry name" value="MTPAP-like_central"/>
</dbReference>
<dbReference type="GO" id="GO:0046872">
    <property type="term" value="F:metal ion binding"/>
    <property type="evidence" value="ECO:0007669"/>
    <property type="project" value="UniProtKB-KW"/>
</dbReference>
<feature type="region of interest" description="Disordered" evidence="11">
    <location>
        <begin position="305"/>
        <end position="364"/>
    </location>
</feature>
<dbReference type="InterPro" id="IPR043519">
    <property type="entry name" value="NT_sf"/>
</dbReference>
<dbReference type="PANTHER" id="PTHR12271">
    <property type="entry name" value="POLY A POLYMERASE CID PAP -RELATED"/>
    <property type="match status" value="1"/>
</dbReference>
<comment type="similarity">
    <text evidence="4">Belongs to the DNA polymerase type-B-like family.</text>
</comment>
<protein>
    <recommendedName>
        <fullName evidence="5">RNA uridylyltransferase</fullName>
        <ecNumber evidence="5">2.7.7.52</ecNumber>
    </recommendedName>
</protein>
<feature type="region of interest" description="Disordered" evidence="11">
    <location>
        <begin position="1"/>
        <end position="51"/>
    </location>
</feature>
<feature type="compositionally biased region" description="Basic and acidic residues" evidence="11">
    <location>
        <begin position="314"/>
        <end position="324"/>
    </location>
</feature>
<dbReference type="GO" id="GO:0050265">
    <property type="term" value="F:RNA uridylyltransferase activity"/>
    <property type="evidence" value="ECO:0007669"/>
    <property type="project" value="UniProtKB-EC"/>
</dbReference>
<feature type="compositionally biased region" description="Low complexity" evidence="11">
    <location>
        <begin position="180"/>
        <end position="195"/>
    </location>
</feature>
<gene>
    <name evidence="13" type="ORF">CXB51_030198</name>
</gene>
<dbReference type="EC" id="2.7.7.52" evidence="5"/>
<evidence type="ECO:0000256" key="5">
    <source>
        <dbReference type="ARBA" id="ARBA00012472"/>
    </source>
</evidence>
<comment type="catalytic activity">
    <reaction evidence="10">
        <text>RNA(n) + UTP = RNA(n)-3'-uridine ribonucleotide + diphosphate</text>
        <dbReference type="Rhea" id="RHEA:14785"/>
        <dbReference type="Rhea" id="RHEA-COMP:14527"/>
        <dbReference type="Rhea" id="RHEA-COMP:17348"/>
        <dbReference type="ChEBI" id="CHEBI:33019"/>
        <dbReference type="ChEBI" id="CHEBI:46398"/>
        <dbReference type="ChEBI" id="CHEBI:140395"/>
        <dbReference type="ChEBI" id="CHEBI:173116"/>
        <dbReference type="EC" id="2.7.7.52"/>
    </reaction>
</comment>
<feature type="compositionally biased region" description="Polar residues" evidence="11">
    <location>
        <begin position="209"/>
        <end position="222"/>
    </location>
</feature>
<keyword evidence="6" id="KW-0963">Cytoplasm</keyword>
<evidence type="ECO:0000313" key="13">
    <source>
        <dbReference type="EMBL" id="KAG8477385.1"/>
    </source>
</evidence>
<keyword evidence="7" id="KW-0808">Transferase</keyword>
<dbReference type="OrthoDB" id="407432at2759"/>
<dbReference type="PROSITE" id="PS51471">
    <property type="entry name" value="FE2OG_OXY"/>
    <property type="match status" value="1"/>
</dbReference>
<feature type="domain" description="Fe2OG dioxygenase" evidence="12">
    <location>
        <begin position="898"/>
        <end position="1011"/>
    </location>
</feature>
<dbReference type="InterPro" id="IPR027443">
    <property type="entry name" value="IPNS-like_sf"/>
</dbReference>
<proteinExistence type="inferred from homology"/>
<dbReference type="EMBL" id="JAHUZN010000011">
    <property type="protein sequence ID" value="KAG8477385.1"/>
    <property type="molecule type" value="Genomic_DNA"/>
</dbReference>
<evidence type="ECO:0000256" key="6">
    <source>
        <dbReference type="ARBA" id="ARBA00022490"/>
    </source>
</evidence>
<dbReference type="SUPFAM" id="SSF81631">
    <property type="entry name" value="PAP/OAS1 substrate-binding domain"/>
    <property type="match status" value="1"/>
</dbReference>
<comment type="cofactor">
    <cofactor evidence="1">
        <name>Mn(2+)</name>
        <dbReference type="ChEBI" id="CHEBI:29035"/>
    </cofactor>
</comment>
<dbReference type="InterPro" id="IPR005123">
    <property type="entry name" value="Oxoglu/Fe-dep_dioxygenase_dom"/>
</dbReference>
<dbReference type="CDD" id="cd05402">
    <property type="entry name" value="NT_PAP_TUTase"/>
    <property type="match status" value="1"/>
</dbReference>
<feature type="region of interest" description="Disordered" evidence="11">
    <location>
        <begin position="180"/>
        <end position="247"/>
    </location>
</feature>
<keyword evidence="8" id="KW-0479">Metal-binding</keyword>
<keyword evidence="9" id="KW-0460">Magnesium</keyword>
<dbReference type="GO" id="GO:0031123">
    <property type="term" value="P:RNA 3'-end processing"/>
    <property type="evidence" value="ECO:0007669"/>
    <property type="project" value="TreeGrafter"/>
</dbReference>
<evidence type="ECO:0000256" key="11">
    <source>
        <dbReference type="SAM" id="MobiDB-lite"/>
    </source>
</evidence>
<dbReference type="FunFam" id="3.30.460.10:FF:000067">
    <property type="entry name" value="Terminal uridylyltransferase cid1"/>
    <property type="match status" value="1"/>
</dbReference>
<dbReference type="GO" id="GO:0005737">
    <property type="term" value="C:cytoplasm"/>
    <property type="evidence" value="ECO:0007669"/>
    <property type="project" value="UniProtKB-SubCell"/>
</dbReference>
<dbReference type="Gene3D" id="1.10.1410.10">
    <property type="match status" value="1"/>
</dbReference>
<evidence type="ECO:0000313" key="14">
    <source>
        <dbReference type="Proteomes" id="UP000701853"/>
    </source>
</evidence>
<dbReference type="Pfam" id="PF03171">
    <property type="entry name" value="2OG-FeII_Oxy"/>
    <property type="match status" value="1"/>
</dbReference>
<dbReference type="PANTHER" id="PTHR12271:SF40">
    <property type="entry name" value="POLY(A) RNA POLYMERASE GLD2"/>
    <property type="match status" value="1"/>
</dbReference>
<dbReference type="Pfam" id="PF22600">
    <property type="entry name" value="MTPAP-like_central"/>
    <property type="match status" value="1"/>
</dbReference>
<evidence type="ECO:0000259" key="12">
    <source>
        <dbReference type="PROSITE" id="PS51471"/>
    </source>
</evidence>